<dbReference type="GO" id="GO:0005840">
    <property type="term" value="C:ribosome"/>
    <property type="evidence" value="ECO:0007669"/>
    <property type="project" value="UniProtKB-KW"/>
</dbReference>
<dbReference type="OrthoDB" id="9805924at2"/>
<feature type="domain" description="N-acetyltransferase" evidence="3">
    <location>
        <begin position="3"/>
        <end position="147"/>
    </location>
</feature>
<name>A0A420DPF7_9RHOB</name>
<dbReference type="InterPro" id="IPR051016">
    <property type="entry name" value="Diverse_Substrate_AcTransf"/>
</dbReference>
<dbReference type="RefSeq" id="WP_025063062.1">
    <property type="nucleotide sequence ID" value="NZ_RAQK01000001.1"/>
</dbReference>
<protein>
    <submittedName>
        <fullName evidence="4">Ribosomal protein S18 acetylase RimI-like enzyme</fullName>
    </submittedName>
</protein>
<sequence length="147" mass="16576">MSVTVRPLEAQDRPEWEALFTGYAEFYGVPQTPQMRAQVWGWLNDPEHGSNCFVAVQAGKLIGLTHYRPFVSTLRAATNGFLDDLFVDPAYRGSNAATALIDAVSAKGRENGWLTVRWITADDNYRARSLYDRVATRTGWITYDIKL</sequence>
<dbReference type="Proteomes" id="UP000284407">
    <property type="component" value="Unassembled WGS sequence"/>
</dbReference>
<dbReference type="GO" id="GO:0008080">
    <property type="term" value="F:N-acetyltransferase activity"/>
    <property type="evidence" value="ECO:0007669"/>
    <property type="project" value="TreeGrafter"/>
</dbReference>
<dbReference type="STRING" id="1443111.Z949_2640"/>
<dbReference type="EMBL" id="RAQK01000001">
    <property type="protein sequence ID" value="RKE96112.1"/>
    <property type="molecule type" value="Genomic_DNA"/>
</dbReference>
<dbReference type="PANTHER" id="PTHR10545:SF42">
    <property type="entry name" value="ACETYLTRANSFERASE"/>
    <property type="match status" value="1"/>
</dbReference>
<dbReference type="PANTHER" id="PTHR10545">
    <property type="entry name" value="DIAMINE N-ACETYLTRANSFERASE"/>
    <property type="match status" value="1"/>
</dbReference>
<dbReference type="InterPro" id="IPR016181">
    <property type="entry name" value="Acyl_CoA_acyltransferase"/>
</dbReference>
<dbReference type="PROSITE" id="PS51186">
    <property type="entry name" value="GNAT"/>
    <property type="match status" value="1"/>
</dbReference>
<keyword evidence="4" id="KW-0687">Ribonucleoprotein</keyword>
<dbReference type="AlphaFoldDB" id="A0A420DPF7"/>
<proteinExistence type="predicted"/>
<accession>A0A420DPF7</accession>
<keyword evidence="4" id="KW-0689">Ribosomal protein</keyword>
<reference evidence="4 5" key="1">
    <citation type="submission" date="2018-09" db="EMBL/GenBank/DDBJ databases">
        <title>Genomic Encyclopedia of Archaeal and Bacterial Type Strains, Phase II (KMG-II): from individual species to whole genera.</title>
        <authorList>
            <person name="Goeker M."/>
        </authorList>
    </citation>
    <scope>NUCLEOTIDE SEQUENCE [LARGE SCALE GENOMIC DNA]</scope>
    <source>
        <strain evidence="4 5">DSM 11458</strain>
    </source>
</reference>
<keyword evidence="1" id="KW-0808">Transferase</keyword>
<evidence type="ECO:0000259" key="3">
    <source>
        <dbReference type="PROSITE" id="PS51186"/>
    </source>
</evidence>
<evidence type="ECO:0000256" key="1">
    <source>
        <dbReference type="ARBA" id="ARBA00022679"/>
    </source>
</evidence>
<evidence type="ECO:0000256" key="2">
    <source>
        <dbReference type="ARBA" id="ARBA00023315"/>
    </source>
</evidence>
<keyword evidence="5" id="KW-1185">Reference proteome</keyword>
<keyword evidence="2" id="KW-0012">Acyltransferase</keyword>
<dbReference type="SUPFAM" id="SSF55729">
    <property type="entry name" value="Acyl-CoA N-acyltransferases (Nat)"/>
    <property type="match status" value="1"/>
</dbReference>
<dbReference type="Pfam" id="PF00583">
    <property type="entry name" value="Acetyltransf_1"/>
    <property type="match status" value="1"/>
</dbReference>
<evidence type="ECO:0000313" key="4">
    <source>
        <dbReference type="EMBL" id="RKE96112.1"/>
    </source>
</evidence>
<dbReference type="CDD" id="cd04301">
    <property type="entry name" value="NAT_SF"/>
    <property type="match status" value="1"/>
</dbReference>
<dbReference type="InterPro" id="IPR000182">
    <property type="entry name" value="GNAT_dom"/>
</dbReference>
<evidence type="ECO:0000313" key="5">
    <source>
        <dbReference type="Proteomes" id="UP000284407"/>
    </source>
</evidence>
<organism evidence="4 5">
    <name type="scientific">Sulfitobacter guttiformis</name>
    <dbReference type="NCBI Taxonomy" id="74349"/>
    <lineage>
        <taxon>Bacteria</taxon>
        <taxon>Pseudomonadati</taxon>
        <taxon>Pseudomonadota</taxon>
        <taxon>Alphaproteobacteria</taxon>
        <taxon>Rhodobacterales</taxon>
        <taxon>Roseobacteraceae</taxon>
        <taxon>Sulfitobacter</taxon>
    </lineage>
</organism>
<dbReference type="Gene3D" id="3.40.630.30">
    <property type="match status" value="1"/>
</dbReference>
<comment type="caution">
    <text evidence="4">The sequence shown here is derived from an EMBL/GenBank/DDBJ whole genome shotgun (WGS) entry which is preliminary data.</text>
</comment>
<gene>
    <name evidence="4" type="ORF">C8N30_0663</name>
</gene>